<organism evidence="2 3">
    <name type="scientific">Parascaris equorum</name>
    <name type="common">Equine roundworm</name>
    <dbReference type="NCBI Taxonomy" id="6256"/>
    <lineage>
        <taxon>Eukaryota</taxon>
        <taxon>Metazoa</taxon>
        <taxon>Ecdysozoa</taxon>
        <taxon>Nematoda</taxon>
        <taxon>Chromadorea</taxon>
        <taxon>Rhabditida</taxon>
        <taxon>Spirurina</taxon>
        <taxon>Ascaridomorpha</taxon>
        <taxon>Ascaridoidea</taxon>
        <taxon>Ascarididae</taxon>
        <taxon>Parascaris</taxon>
    </lineage>
</organism>
<dbReference type="AlphaFoldDB" id="A0A914RPA3"/>
<keyword evidence="1" id="KW-0812">Transmembrane</keyword>
<reference evidence="3" key="1">
    <citation type="submission" date="2022-11" db="UniProtKB">
        <authorList>
            <consortium name="WormBaseParasite"/>
        </authorList>
    </citation>
    <scope>IDENTIFICATION</scope>
</reference>
<protein>
    <submittedName>
        <fullName evidence="3">Uncharacterized protein</fullName>
    </submittedName>
</protein>
<keyword evidence="2" id="KW-1185">Reference proteome</keyword>
<name>A0A914RPA3_PAREQ</name>
<dbReference type="Proteomes" id="UP000887564">
    <property type="component" value="Unplaced"/>
</dbReference>
<keyword evidence="1" id="KW-0472">Membrane</keyword>
<accession>A0A914RPA3</accession>
<evidence type="ECO:0000313" key="2">
    <source>
        <dbReference type="Proteomes" id="UP000887564"/>
    </source>
</evidence>
<proteinExistence type="predicted"/>
<keyword evidence="1" id="KW-1133">Transmembrane helix</keyword>
<evidence type="ECO:0000256" key="1">
    <source>
        <dbReference type="SAM" id="Phobius"/>
    </source>
</evidence>
<dbReference type="WBParaSite" id="PEQ_0000832901-mRNA-1">
    <property type="protein sequence ID" value="PEQ_0000832901-mRNA-1"/>
    <property type="gene ID" value="PEQ_0000832901"/>
</dbReference>
<sequence length="44" mass="5163">MDAFKDVLGFRHWLLILMVIGVVYAFVVYQDNRMPAVEPMGQYE</sequence>
<feature type="transmembrane region" description="Helical" evidence="1">
    <location>
        <begin position="12"/>
        <end position="29"/>
    </location>
</feature>
<evidence type="ECO:0000313" key="3">
    <source>
        <dbReference type="WBParaSite" id="PEQ_0000832901-mRNA-1"/>
    </source>
</evidence>